<evidence type="ECO:0000313" key="15">
    <source>
        <dbReference type="EMBL" id="RPF68631.1"/>
    </source>
</evidence>
<evidence type="ECO:0000313" key="31">
    <source>
        <dbReference type="Proteomes" id="UP000276972"/>
    </source>
</evidence>
<evidence type="ECO:0000313" key="18">
    <source>
        <dbReference type="EMBL" id="SMA52676.1"/>
    </source>
</evidence>
<dbReference type="EMBL" id="RPFT01000008">
    <property type="protein sequence ID" value="RPF68009.1"/>
    <property type="molecule type" value="Genomic_DNA"/>
</dbReference>
<evidence type="ECO:0000313" key="26">
    <source>
        <dbReference type="Proteomes" id="UP000236568"/>
    </source>
</evidence>
<evidence type="ECO:0000313" key="37">
    <source>
        <dbReference type="Proteomes" id="UP000318633"/>
    </source>
</evidence>
<evidence type="ECO:0000313" key="13">
    <source>
        <dbReference type="EMBL" id="RKV59922.1"/>
    </source>
</evidence>
<evidence type="ECO:0000313" key="38">
    <source>
        <dbReference type="Proteomes" id="UP000319650"/>
    </source>
</evidence>
<evidence type="ECO:0000313" key="19">
    <source>
        <dbReference type="EMBL" id="STO82736.1"/>
    </source>
</evidence>
<dbReference type="Pfam" id="PF10788">
    <property type="entry name" value="DUF2603"/>
    <property type="match status" value="1"/>
</dbReference>
<dbReference type="Proteomes" id="UP000254543">
    <property type="component" value="Unassembled WGS sequence"/>
</dbReference>
<evidence type="ECO:0000313" key="17">
    <source>
        <dbReference type="EMBL" id="RVZ64954.1"/>
    </source>
</evidence>
<dbReference type="EMBL" id="MUOR01000028">
    <property type="protein sequence ID" value="OOP96079.1"/>
    <property type="molecule type" value="Genomic_DNA"/>
</dbReference>
<dbReference type="Proteomes" id="UP000502945">
    <property type="component" value="Chromosome"/>
</dbReference>
<dbReference type="Proteomes" id="UP000318633">
    <property type="component" value="Unassembled WGS sequence"/>
</dbReference>
<reference evidence="2 26" key="7">
    <citation type="submission" date="2018-02" db="EMBL/GenBank/DDBJ databases">
        <title>N4-cytosine DNA methylation regulates transcription and pathogenesis in Helicobacter pylori.</title>
        <authorList>
            <person name="Kumar S."/>
            <person name="Karmakar B.C."/>
            <person name="Nagarajan D."/>
            <person name="Mukhopadhyay A.K."/>
            <person name="Rao D.N."/>
        </authorList>
    </citation>
    <scope>NUCLEOTIDE SEQUENCE [LARGE SCALE GENOMIC DNA]</scope>
    <source>
        <strain evidence="2 26">26695-dRdM2</strain>
    </source>
</reference>
<dbReference type="Proteomes" id="UP000318399">
    <property type="component" value="Unassembled WGS sequence"/>
</dbReference>
<reference evidence="27 28" key="9">
    <citation type="submission" date="2018-06" db="EMBL/GenBank/DDBJ databases">
        <authorList>
            <consortium name="Pathogen Informatics"/>
            <person name="Doyle S."/>
        </authorList>
    </citation>
    <scope>NUCLEOTIDE SEQUENCE [LARGE SCALE GENOMIC DNA]</scope>
    <source>
        <strain evidence="20 27">NCTC13094</strain>
        <strain evidence="19 28">NCTC13338</strain>
    </source>
</reference>
<evidence type="ECO:0000313" key="6">
    <source>
        <dbReference type="EMBL" id="OOP96079.1"/>
    </source>
</evidence>
<dbReference type="EMBL" id="VAPN01000001">
    <property type="protein sequence ID" value="TLR86310.1"/>
    <property type="molecule type" value="Genomic_DNA"/>
</dbReference>
<evidence type="ECO:0000313" key="39">
    <source>
        <dbReference type="Proteomes" id="UP000502945"/>
    </source>
</evidence>
<dbReference type="RefSeq" id="WP_000413462.1">
    <property type="nucleotide sequence ID" value="NZ_AP017633.1"/>
</dbReference>
<reference evidence="5" key="14">
    <citation type="submission" date="2023-10" db="EMBL/GenBank/DDBJ databases">
        <title>First insite into the whole-genome sequence variations in clarithromycin resistant Helicobacter pylori clinical isolates in Russia.</title>
        <authorList>
            <person name="Starkova D.A."/>
            <person name="Svarval A.V."/>
            <person name="Polev D.E."/>
            <person name="Saitova A.T."/>
            <person name="Gladyshev N.S."/>
            <person name="Egorova S.A."/>
        </authorList>
    </citation>
    <scope>NUCLEOTIDE SEQUENCE</scope>
    <source>
        <strain evidence="5">HP290</strain>
        <strain evidence="4">HP96</strain>
    </source>
</reference>
<evidence type="ECO:0000313" key="33">
    <source>
        <dbReference type="Proteomes" id="UP000288704"/>
    </source>
</evidence>
<dbReference type="Proteomes" id="UP000254195">
    <property type="component" value="Unassembled WGS sequence"/>
</dbReference>
<accession>A0A024C8J1</accession>
<dbReference type="EMBL" id="RJHK01000014">
    <property type="protein sequence ID" value="RVZ33875.1"/>
    <property type="molecule type" value="Genomic_DNA"/>
</dbReference>
<evidence type="ECO:0000313" key="30">
    <source>
        <dbReference type="Proteomes" id="UP000275263"/>
    </source>
</evidence>
<dbReference type="Proteomes" id="UP000220405">
    <property type="component" value="Unassembled WGS sequence"/>
</dbReference>
<reference evidence="33 34" key="10">
    <citation type="submission" date="2018-10" db="EMBL/GenBank/DDBJ databases">
        <title>Genetic determinants and prediction of antibiotic resistance phenotypes in Helicobacter pylori.</title>
        <authorList>
            <person name="Wagner K."/>
        </authorList>
    </citation>
    <scope>NUCLEOTIDE SEQUENCE [LARGE SCALE GENOMIC DNA]</scope>
    <source>
        <strain evidence="17 33">ZH117</strain>
        <strain evidence="16 34">ZH97</strain>
    </source>
</reference>
<dbReference type="EMBL" id="JAVKQK010000016">
    <property type="protein sequence ID" value="MDU9790300.1"/>
    <property type="molecule type" value="Genomic_DNA"/>
</dbReference>
<evidence type="ECO:0000313" key="3">
    <source>
        <dbReference type="EMBL" id="KOS32142.1"/>
    </source>
</evidence>
<evidence type="ECO:0000313" key="16">
    <source>
        <dbReference type="EMBL" id="RVZ33875.1"/>
    </source>
</evidence>
<evidence type="ECO:0000313" key="23">
    <source>
        <dbReference type="Proteomes" id="UP000198366"/>
    </source>
</evidence>
<dbReference type="Proteomes" id="UP000276972">
    <property type="component" value="Unassembled WGS sequence"/>
</dbReference>
<evidence type="ECO:0000313" key="36">
    <source>
        <dbReference type="Proteomes" id="UP000318399"/>
    </source>
</evidence>
<evidence type="ECO:0000313" key="2">
    <source>
        <dbReference type="EMBL" id="AUV79354.1"/>
    </source>
</evidence>
<evidence type="ECO:0000313" key="29">
    <source>
        <dbReference type="Proteomes" id="UP000267086"/>
    </source>
</evidence>
<reference evidence="11 39" key="13">
    <citation type="submission" date="2020-05" db="EMBL/GenBank/DDBJ databases">
        <title>Proteome, Transcriptome, Methylome of different strains of Helicobacter pylori.</title>
        <authorList>
            <person name="Butenko I."/>
            <person name="Fedorov D."/>
            <person name="Babenko V."/>
            <person name="Manolov A."/>
            <person name="Boldyreva D."/>
            <person name="Klimina K."/>
            <person name="Veselovski V."/>
            <person name="Malahova M."/>
            <person name="Semashko T."/>
            <person name="Semenov I."/>
            <person name="Govorun V."/>
        </authorList>
    </citation>
    <scope>NUCLEOTIDE SEQUENCE [LARGE SCALE GENOMIC DNA]</scope>
    <source>
        <strain evidence="11 39">HPY</strain>
    </source>
</reference>
<evidence type="ECO:0000313" key="27">
    <source>
        <dbReference type="Proteomes" id="UP000254195"/>
    </source>
</evidence>
<dbReference type="EMBL" id="JAXMRN010000005">
    <property type="protein sequence ID" value="MDZ7550511.1"/>
    <property type="molecule type" value="Genomic_DNA"/>
</dbReference>
<dbReference type="EMBL" id="RJIC01000002">
    <property type="protein sequence ID" value="RVZ64954.1"/>
    <property type="molecule type" value="Genomic_DNA"/>
</dbReference>
<dbReference type="Proteomes" id="UP000319650">
    <property type="component" value="Unassembled WGS sequence"/>
</dbReference>
<dbReference type="EMBL" id="LIXH01000037">
    <property type="protein sequence ID" value="KOS32142.1"/>
    <property type="molecule type" value="Genomic_DNA"/>
</dbReference>
<dbReference type="EMBL" id="MBGX01000024">
    <property type="protein sequence ID" value="PDW47025.1"/>
    <property type="molecule type" value="Genomic_DNA"/>
</dbReference>
<dbReference type="Proteomes" id="UP000236568">
    <property type="component" value="Chromosome"/>
</dbReference>
<dbReference type="Proteomes" id="UP000279456">
    <property type="component" value="Unassembled WGS sequence"/>
</dbReference>
<evidence type="ECO:0000313" key="25">
    <source>
        <dbReference type="Proteomes" id="UP000220907"/>
    </source>
</evidence>
<reference evidence="36 37" key="3">
    <citation type="journal article" date="2017" name="Front. Cell. Infect. Microbiol.">
        <title>Whole Genome Sequence and Phylogenetic Analysis Show Helicobacter pylori Strains from Latin America Have Followed a Unique Evolution Pathway.</title>
        <authorList>
            <person name="Munoz-Ramirez Z.Y."/>
            <person name="Mendez-Tenorio A."/>
            <person name="Kato I."/>
            <person name="Bravo M.M."/>
            <person name="Rizzato C."/>
            <person name="Thorell K."/>
            <person name="Torres R.C."/>
            <person name="Aviles-Jimenez F."/>
            <person name="Camorlinga M."/>
            <person name="Canzian F."/>
            <person name="Torres J."/>
        </authorList>
    </citation>
    <scope>NUCLEOTIDE SEQUENCE [LARGE SCALE GENOMIC DNA]</scope>
    <source>
        <strain evidence="6 36">CC26084</strain>
        <strain evidence="7 37">CG22371</strain>
        <strain evidence="8 38">CM22351</strain>
    </source>
</reference>
<dbReference type="AlphaFoldDB" id="A0A024C8J1"/>
<reference evidence="24 25" key="5">
    <citation type="journal article" date="2017" name="Gut Pathog.">
        <title>Phylogenomics of Colombian Helicobacter pylori isolates.</title>
        <authorList>
            <person name="Gutierrez-Escobar A.J."/>
            <person name="Trujillo E."/>
            <person name="Acevedo O."/>
            <person name="Bravo M.M."/>
        </authorList>
    </citation>
    <scope>NUCLEOTIDE SEQUENCE [LARGE SCALE GENOMIC DNA]</scope>
    <source>
        <strain evidence="10 24">2021</strain>
        <strain evidence="9 25">22151</strain>
    </source>
</reference>
<evidence type="ECO:0000313" key="20">
    <source>
        <dbReference type="EMBL" id="STR18932.1"/>
    </source>
</evidence>
<dbReference type="Proteomes" id="UP000267086">
    <property type="component" value="Unassembled WGS sequence"/>
</dbReference>
<dbReference type="Proteomes" id="UP000198366">
    <property type="component" value="Chromosome I"/>
</dbReference>
<evidence type="ECO:0000313" key="21">
    <source>
        <dbReference type="EMBL" id="TLR86310.1"/>
    </source>
</evidence>
<dbReference type="EMBL" id="UGHQ01000001">
    <property type="protein sequence ID" value="STO82736.1"/>
    <property type="molecule type" value="Genomic_DNA"/>
</dbReference>
<name>A0A024C8J1_HELPX</name>
<dbReference type="EMBL" id="CP053396">
    <property type="protein sequence ID" value="QJW43645.1"/>
    <property type="molecule type" value="Genomic_DNA"/>
</dbReference>
<dbReference type="EMBL" id="MBJH01000072">
    <property type="protein sequence ID" value="PDX38183.1"/>
    <property type="molecule type" value="Genomic_DNA"/>
</dbReference>
<evidence type="ECO:0000313" key="24">
    <source>
        <dbReference type="Proteomes" id="UP000220405"/>
    </source>
</evidence>
<dbReference type="EMBL" id="CP026324">
    <property type="protein sequence ID" value="AUV79354.1"/>
    <property type="molecule type" value="Genomic_DNA"/>
</dbReference>
<evidence type="ECO:0000313" key="22">
    <source>
        <dbReference type="Proteomes" id="UP000037777"/>
    </source>
</evidence>
<dbReference type="Proteomes" id="UP001294612">
    <property type="component" value="Unassembled WGS sequence"/>
</dbReference>
<dbReference type="EMBL" id="UGJP01000001">
    <property type="protein sequence ID" value="STR18932.1"/>
    <property type="molecule type" value="Genomic_DNA"/>
</dbReference>
<organism evidence="17 33">
    <name type="scientific">Helicobacter pylori</name>
    <name type="common">Campylobacter pylori</name>
    <dbReference type="NCBI Taxonomy" id="210"/>
    <lineage>
        <taxon>Bacteria</taxon>
        <taxon>Pseudomonadati</taxon>
        <taxon>Campylobacterota</taxon>
        <taxon>Epsilonproteobacteria</taxon>
        <taxon>Campylobacterales</taxon>
        <taxon>Helicobacteraceae</taxon>
        <taxon>Helicobacter</taxon>
    </lineage>
</organism>
<comment type="similarity">
    <text evidence="1">Belongs to the UPF0763 family.</text>
</comment>
<dbReference type="EMBL" id="LT837687">
    <property type="protein sequence ID" value="SMA52676.1"/>
    <property type="molecule type" value="Genomic_DNA"/>
</dbReference>
<dbReference type="Proteomes" id="UP000306692">
    <property type="component" value="Unassembled WGS sequence"/>
</dbReference>
<dbReference type="Proteomes" id="UP000037777">
    <property type="component" value="Unassembled WGS sequence"/>
</dbReference>
<dbReference type="Proteomes" id="UP000275263">
    <property type="component" value="Unassembled WGS sequence"/>
</dbReference>
<proteinExistence type="inferred from homology"/>
<reference evidence="21 35" key="11">
    <citation type="submission" date="2018-11" db="EMBL/GenBank/DDBJ databases">
        <title>The project aimed at sequencing of H. pylori N6 laboratory stock and two of its isogenic mutants deficient in activity of a serine protease HtrA in order to find the possible suppressor mutations.</title>
        <authorList>
            <person name="Strapagiel D."/>
            <person name="Lach J."/>
            <person name="Zarzecka U."/>
            <person name="Backert S."/>
            <person name="Pawlik A."/>
        </authorList>
    </citation>
    <scope>NUCLEOTIDE SEQUENCE [LARGE SCALE GENOMIC DNA]</scope>
    <source>
        <strain evidence="21 35">N6</strain>
    </source>
</reference>
<evidence type="ECO:0000256" key="1">
    <source>
        <dbReference type="HAMAP-Rule" id="MF_02110"/>
    </source>
</evidence>
<dbReference type="EMBL" id="QEGO01000010">
    <property type="protein sequence ID" value="RKV30901.1"/>
    <property type="molecule type" value="Genomic_DNA"/>
</dbReference>
<dbReference type="InterPro" id="IPR019724">
    <property type="entry name" value="UPF0763"/>
</dbReference>
<evidence type="ECO:0000313" key="14">
    <source>
        <dbReference type="EMBL" id="RPF68009.1"/>
    </source>
</evidence>
<reference evidence="3 22" key="1">
    <citation type="submission" date="2015-08" db="EMBL/GenBank/DDBJ databases">
        <title>Comparative genomics of Helicobacter pylori strains.</title>
        <authorList>
            <person name="Kumar N."/>
            <person name="Albert M.J."/>
            <person name="Al-Akbal H.M."/>
            <person name="Ahmed N."/>
        </authorList>
    </citation>
    <scope>NUCLEOTIDE SEQUENCE [LARGE SCALE GENOMIC DNA]</scope>
    <source>
        <strain evidence="3 22">59</strain>
    </source>
</reference>
<reference evidence="18 23" key="2">
    <citation type="submission" date="2016-12" db="EMBL/GenBank/DDBJ databases">
        <authorList>
            <person name="Song W.-J."/>
            <person name="Kurnit D.M."/>
        </authorList>
    </citation>
    <scope>NUCLEOTIDE SEQUENCE [LARGE SCALE GENOMIC DNA]</scope>
    <source>
        <strain evidence="18">BCM-300</strain>
    </source>
</reference>
<dbReference type="Proteomes" id="UP001262343">
    <property type="component" value="Unassembled WGS sequence"/>
</dbReference>
<evidence type="ECO:0000313" key="34">
    <source>
        <dbReference type="Proteomes" id="UP000289024"/>
    </source>
</evidence>
<evidence type="ECO:0000313" key="7">
    <source>
        <dbReference type="EMBL" id="OOQ17845.1"/>
    </source>
</evidence>
<reference evidence="29 32" key="8">
    <citation type="submission" date="2018-04" db="EMBL/GenBank/DDBJ databases">
        <title>Complete genome sequences of Helicobacter pylori.</title>
        <authorList>
            <person name="Palau M."/>
            <person name="Minana-Galbis D."/>
        </authorList>
    </citation>
    <scope>NUCLEOTIDE SEQUENCE [LARGE SCALE GENOMIC DNA]</scope>
    <source>
        <strain evidence="13 32">B126</strain>
        <strain evidence="12 29">B712A</strain>
    </source>
</reference>
<evidence type="ECO:0000313" key="11">
    <source>
        <dbReference type="EMBL" id="QJW43645.1"/>
    </source>
</evidence>
<reference evidence="2 26" key="6">
    <citation type="submission" date="2018-01" db="EMBL/GenBank/DDBJ databases">
        <authorList>
            <person name="Morgan R.D."/>
        </authorList>
    </citation>
    <scope>NUCLEOTIDE SEQUENCE [LARGE SCALE GENOMIC DNA]</scope>
    <source>
        <strain evidence="2 26">26695-dRdM2</strain>
    </source>
</reference>
<dbReference type="Proteomes" id="UP000220907">
    <property type="component" value="Unassembled WGS sequence"/>
</dbReference>
<dbReference type="EMBL" id="QEHH01000016">
    <property type="protein sequence ID" value="RKV59922.1"/>
    <property type="molecule type" value="Genomic_DNA"/>
</dbReference>
<gene>
    <name evidence="3" type="ORF">AM496_06790</name>
    <name evidence="6" type="ORF">B0X41_03075</name>
    <name evidence="7" type="ORF">B0X56_03400</name>
    <name evidence="8" type="ORF">B0X64_04905</name>
    <name evidence="9" type="ORF">BB432_03080</name>
    <name evidence="10" type="ORF">BB468_03800</name>
    <name evidence="18" type="ORF">BCM300_00685</name>
    <name evidence="2" type="ORF">C2842_03440</name>
    <name evidence="12" type="ORF">DD751_04035</name>
    <name evidence="13" type="ORF">DD776_03645</name>
    <name evidence="16" type="ORF">EC547_06560</name>
    <name evidence="17" type="ORF">EC574_01365</name>
    <name evidence="21" type="ORF">EGM89_00985</name>
    <name evidence="15" type="ORF">EGV97_06415</name>
    <name evidence="14" type="ORF">EGW01_04520</name>
    <name evidence="11" type="ORF">HK440_04260</name>
    <name evidence="20" type="ORF">NCTC13094_00011</name>
    <name evidence="19" type="ORF">NCTC13338_00855</name>
    <name evidence="4" type="ORF">RGC53_05680</name>
    <name evidence="5" type="ORF">RGC63_02120</name>
</gene>
<dbReference type="EMBL" id="RPFP01000032">
    <property type="protein sequence ID" value="RPF68631.1"/>
    <property type="molecule type" value="Genomic_DNA"/>
</dbReference>
<dbReference type="EMBL" id="MUPN01000393">
    <property type="protein sequence ID" value="OOQ40133.1"/>
    <property type="molecule type" value="Genomic_DNA"/>
</dbReference>
<reference evidence="14 30" key="4">
    <citation type="journal article" date="2017" name="Gut Pathog.">
        <title>Mycobacterium avium subsp. paratuberculosis and associated risk factors for inflammatory bowel disease in Iranian patients.</title>
        <authorList>
            <person name="Zamani S."/>
            <person name="Zali M.R."/>
            <person name="Aghdaei H.A."/>
            <person name="Sechi L.A."/>
            <person name="Niegowska M."/>
            <person name="Caggiu E."/>
            <person name="Keshavarz R."/>
            <person name="Mosavari N."/>
            <person name="Feizabadi M.M."/>
        </authorList>
    </citation>
    <scope>NUCLEOTIDE SEQUENCE [LARGE SCALE GENOMIC DNA]</scope>
    <source>
        <strain evidence="14 30">1057</strain>
    </source>
</reference>
<evidence type="ECO:0000313" key="4">
    <source>
        <dbReference type="EMBL" id="MDU9790300.1"/>
    </source>
</evidence>
<evidence type="ECO:0000313" key="10">
    <source>
        <dbReference type="EMBL" id="PDX38183.1"/>
    </source>
</evidence>
<dbReference type="OMA" id="PWFGIDE"/>
<evidence type="ECO:0000313" key="32">
    <source>
        <dbReference type="Proteomes" id="UP000279456"/>
    </source>
</evidence>
<evidence type="ECO:0000313" key="9">
    <source>
        <dbReference type="EMBL" id="PDW47025.1"/>
    </source>
</evidence>
<evidence type="ECO:0000313" key="28">
    <source>
        <dbReference type="Proteomes" id="UP000254543"/>
    </source>
</evidence>
<dbReference type="EMBL" id="MUPB01000085">
    <property type="protein sequence ID" value="OOQ17845.1"/>
    <property type="molecule type" value="Genomic_DNA"/>
</dbReference>
<dbReference type="Proteomes" id="UP000289024">
    <property type="component" value="Unassembled WGS sequence"/>
</dbReference>
<dbReference type="HAMAP" id="MF_02110">
    <property type="entry name" value="UPF0763"/>
    <property type="match status" value="1"/>
</dbReference>
<protein>
    <recommendedName>
        <fullName evidence="1">UPF0763 protein AM496_06790</fullName>
    </recommendedName>
</protein>
<evidence type="ECO:0000313" key="5">
    <source>
        <dbReference type="EMBL" id="MDZ7550511.1"/>
    </source>
</evidence>
<evidence type="ECO:0000313" key="35">
    <source>
        <dbReference type="Proteomes" id="UP000306692"/>
    </source>
</evidence>
<evidence type="ECO:0000313" key="12">
    <source>
        <dbReference type="EMBL" id="RKV30901.1"/>
    </source>
</evidence>
<reference evidence="14 31" key="12">
    <citation type="submission" date="2018-11" db="EMBL/GenBank/DDBJ databases">
        <authorList>
            <person name="Gutierrez A.J."/>
            <person name="Bravo M."/>
        </authorList>
    </citation>
    <scope>NUCLEOTIDE SEQUENCE</scope>
    <source>
        <strain evidence="14">1057</strain>
        <strain evidence="15 31">22388</strain>
    </source>
</reference>
<evidence type="ECO:0000313" key="8">
    <source>
        <dbReference type="EMBL" id="OOQ40133.1"/>
    </source>
</evidence>
<sequence length="171" mass="20110">MEKLPKKRVSKTKSQKLIHSLTTQKNRAFLKKISANEMLLELEKGAFKKNEAYFISDEEDKNYVLVPDNVISLLAENARKAFEARLRAELERDIITQAPIDFEDVREVSLQLLENLRQKDGNLPNINTLNFVKQIKKEHPNLFFNFDNMFKQPPFNENNFENFDNSDEENF</sequence>
<dbReference type="Proteomes" id="UP000288704">
    <property type="component" value="Unassembled WGS sequence"/>
</dbReference>